<dbReference type="PROSITE" id="PS50943">
    <property type="entry name" value="HTH_CROC1"/>
    <property type="match status" value="1"/>
</dbReference>
<dbReference type="Pfam" id="PF19054">
    <property type="entry name" value="DUF5753"/>
    <property type="match status" value="1"/>
</dbReference>
<dbReference type="CDD" id="cd00093">
    <property type="entry name" value="HTH_XRE"/>
    <property type="match status" value="1"/>
</dbReference>
<gene>
    <name evidence="2" type="ORF">EV643_113245</name>
</gene>
<dbReference type="Proteomes" id="UP000295388">
    <property type="component" value="Unassembled WGS sequence"/>
</dbReference>
<evidence type="ECO:0000259" key="1">
    <source>
        <dbReference type="PROSITE" id="PS50943"/>
    </source>
</evidence>
<organism evidence="2 3">
    <name type="scientific">Kribbella caucasensis</name>
    <dbReference type="NCBI Taxonomy" id="2512215"/>
    <lineage>
        <taxon>Bacteria</taxon>
        <taxon>Bacillati</taxon>
        <taxon>Actinomycetota</taxon>
        <taxon>Actinomycetes</taxon>
        <taxon>Propionibacteriales</taxon>
        <taxon>Kribbellaceae</taxon>
        <taxon>Kribbella</taxon>
    </lineage>
</organism>
<dbReference type="EMBL" id="SNWQ01000013">
    <property type="protein sequence ID" value="TDO45472.1"/>
    <property type="molecule type" value="Genomic_DNA"/>
</dbReference>
<dbReference type="Pfam" id="PF13560">
    <property type="entry name" value="HTH_31"/>
    <property type="match status" value="1"/>
</dbReference>
<reference evidence="2 3" key="1">
    <citation type="submission" date="2019-03" db="EMBL/GenBank/DDBJ databases">
        <title>Genomic Encyclopedia of Type Strains, Phase III (KMG-III): the genomes of soil and plant-associated and newly described type strains.</title>
        <authorList>
            <person name="Whitman W."/>
        </authorList>
    </citation>
    <scope>NUCLEOTIDE SEQUENCE [LARGE SCALE GENOMIC DNA]</scope>
    <source>
        <strain evidence="2 3">VKM Ac-2527</strain>
    </source>
</reference>
<dbReference type="GO" id="GO:0003677">
    <property type="term" value="F:DNA binding"/>
    <property type="evidence" value="ECO:0007669"/>
    <property type="project" value="InterPro"/>
</dbReference>
<dbReference type="InterPro" id="IPR010982">
    <property type="entry name" value="Lambda_DNA-bd_dom_sf"/>
</dbReference>
<evidence type="ECO:0000313" key="2">
    <source>
        <dbReference type="EMBL" id="TDO45472.1"/>
    </source>
</evidence>
<dbReference type="InterPro" id="IPR001387">
    <property type="entry name" value="Cro/C1-type_HTH"/>
</dbReference>
<dbReference type="InterPro" id="IPR043917">
    <property type="entry name" value="DUF5753"/>
</dbReference>
<sequence length="292" mass="32882">MSSFQRAREALGNRLREMRLDAHLTGRRLASEAGWPPSKISKIEAGRQTPSDTDVTTWARICDREQLVPELVATLRSLEQQYVEFRRMFRTGLPSRQRSIAEIESKTELTRNFEPCFVPGLLQTAEYARYRFAEGDPDESERGVPKSEAELEEAIAARMDRQRVLHRGDKRFHFVMTEAVLRYQVCPPDVMTGQIGHLISMTTLPTIRVGIIPFGVPLSVGPLHGFYLYDNKLAIVELFTAVLNISQSDELAAYERVFGHLANAAAYGDDARAILTRTLGQQQATHHTPAGE</sequence>
<dbReference type="AlphaFoldDB" id="A0A4R6KCJ9"/>
<dbReference type="SMART" id="SM00530">
    <property type="entry name" value="HTH_XRE"/>
    <property type="match status" value="1"/>
</dbReference>
<keyword evidence="3" id="KW-1185">Reference proteome</keyword>
<accession>A0A4R6KCJ9</accession>
<dbReference type="RefSeq" id="WP_166665577.1">
    <property type="nucleotide sequence ID" value="NZ_SNWQ01000013.1"/>
</dbReference>
<protein>
    <submittedName>
        <fullName evidence="2">Helix-turn-helix protein</fullName>
    </submittedName>
</protein>
<comment type="caution">
    <text evidence="2">The sequence shown here is derived from an EMBL/GenBank/DDBJ whole genome shotgun (WGS) entry which is preliminary data.</text>
</comment>
<proteinExistence type="predicted"/>
<dbReference type="Gene3D" id="1.10.260.40">
    <property type="entry name" value="lambda repressor-like DNA-binding domains"/>
    <property type="match status" value="1"/>
</dbReference>
<dbReference type="SUPFAM" id="SSF47413">
    <property type="entry name" value="lambda repressor-like DNA-binding domains"/>
    <property type="match status" value="1"/>
</dbReference>
<evidence type="ECO:0000313" key="3">
    <source>
        <dbReference type="Proteomes" id="UP000295388"/>
    </source>
</evidence>
<feature type="domain" description="HTH cro/C1-type" evidence="1">
    <location>
        <begin position="15"/>
        <end position="51"/>
    </location>
</feature>
<name>A0A4R6KCJ9_9ACTN</name>